<dbReference type="EMBL" id="CM000781">
    <property type="protein sequence ID" value="AQK63876.1"/>
    <property type="molecule type" value="Genomic_DNA"/>
</dbReference>
<evidence type="ECO:0000313" key="1">
    <source>
        <dbReference type="EMBL" id="AQK63876.1"/>
    </source>
</evidence>
<sequence length="12" mass="1214">MQGALKPTGIAK</sequence>
<feature type="non-terminal residue" evidence="1">
    <location>
        <position position="12"/>
    </location>
</feature>
<dbReference type="InParanoid" id="A0A1D6GKL7"/>
<gene>
    <name evidence="1" type="ORF">ZEAMMB73_Zm00001d013567</name>
</gene>
<name>A0A1D6GKL7_MAIZE</name>
<proteinExistence type="predicted"/>
<protein>
    <submittedName>
        <fullName evidence="1">Uncharacterized protein</fullName>
    </submittedName>
</protein>
<accession>A0A1D6GKL7</accession>
<reference evidence="1" key="1">
    <citation type="submission" date="2015-12" db="EMBL/GenBank/DDBJ databases">
        <title>Update maize B73 reference genome by single molecule sequencing technologies.</title>
        <authorList>
            <consortium name="Maize Genome Sequencing Project"/>
            <person name="Ware D."/>
        </authorList>
    </citation>
    <scope>NUCLEOTIDE SEQUENCE</scope>
    <source>
        <tissue evidence="1">Seedling</tissue>
    </source>
</reference>
<organism evidence="1">
    <name type="scientific">Zea mays</name>
    <name type="common">Maize</name>
    <dbReference type="NCBI Taxonomy" id="4577"/>
    <lineage>
        <taxon>Eukaryota</taxon>
        <taxon>Viridiplantae</taxon>
        <taxon>Streptophyta</taxon>
        <taxon>Embryophyta</taxon>
        <taxon>Tracheophyta</taxon>
        <taxon>Spermatophyta</taxon>
        <taxon>Magnoliopsida</taxon>
        <taxon>Liliopsida</taxon>
        <taxon>Poales</taxon>
        <taxon>Poaceae</taxon>
        <taxon>PACMAD clade</taxon>
        <taxon>Panicoideae</taxon>
        <taxon>Andropogonodae</taxon>
        <taxon>Andropogoneae</taxon>
        <taxon>Tripsacinae</taxon>
        <taxon>Zea</taxon>
    </lineage>
</organism>